<feature type="compositionally biased region" description="Polar residues" evidence="10">
    <location>
        <begin position="176"/>
        <end position="193"/>
    </location>
</feature>
<dbReference type="InterPro" id="IPR046884">
    <property type="entry name" value="MnmA-like_central"/>
</dbReference>
<feature type="active site" description="Nucleophile" evidence="9">
    <location>
        <position position="131"/>
    </location>
</feature>
<evidence type="ECO:0000256" key="2">
    <source>
        <dbReference type="ARBA" id="ARBA00022679"/>
    </source>
</evidence>
<dbReference type="HAMAP" id="MF_00144">
    <property type="entry name" value="tRNA_thiouridyl_MnmA"/>
    <property type="match status" value="1"/>
</dbReference>
<evidence type="ECO:0000256" key="8">
    <source>
        <dbReference type="ARBA" id="ARBA00051542"/>
    </source>
</evidence>
<comment type="caution">
    <text evidence="13">The sequence shown here is derived from an EMBL/GenBank/DDBJ whole genome shotgun (WGS) entry which is preliminary data.</text>
</comment>
<feature type="domain" description="tRNA-specific 2-thiouridylase MnmA-like central" evidence="12">
    <location>
        <begin position="276"/>
        <end position="353"/>
    </location>
</feature>
<comment type="similarity">
    <text evidence="9">Belongs to the MnmA/TRMU family.</text>
</comment>
<keyword evidence="5 9" id="KW-0067">ATP-binding</keyword>
<dbReference type="InterPro" id="IPR023382">
    <property type="entry name" value="MnmA-like_central_sf"/>
</dbReference>
<keyword evidence="7" id="KW-1015">Disulfide bond</keyword>
<dbReference type="AlphaFoldDB" id="A0A0G1N1S3"/>
<dbReference type="Pfam" id="PF03054">
    <property type="entry name" value="tRNA_Me_trans"/>
    <property type="match status" value="2"/>
</dbReference>
<feature type="binding site" evidence="9">
    <location>
        <position position="155"/>
    </location>
    <ligand>
        <name>ATP</name>
        <dbReference type="ChEBI" id="CHEBI:30616"/>
    </ligand>
</feature>
<evidence type="ECO:0000256" key="6">
    <source>
        <dbReference type="ARBA" id="ARBA00022884"/>
    </source>
</evidence>
<reference evidence="13 14" key="1">
    <citation type="journal article" date="2015" name="Nature">
        <title>rRNA introns, odd ribosomes, and small enigmatic genomes across a large radiation of phyla.</title>
        <authorList>
            <person name="Brown C.T."/>
            <person name="Hug L.A."/>
            <person name="Thomas B.C."/>
            <person name="Sharon I."/>
            <person name="Castelle C.J."/>
            <person name="Singh A."/>
            <person name="Wilkins M.J."/>
            <person name="Williams K.H."/>
            <person name="Banfield J.F."/>
        </authorList>
    </citation>
    <scope>NUCLEOTIDE SEQUENCE [LARGE SCALE GENOMIC DNA]</scope>
</reference>
<keyword evidence="4 9" id="KW-0547">Nucleotide-binding</keyword>
<dbReference type="GO" id="GO:0103016">
    <property type="term" value="F:tRNA-uridine 2-sulfurtransferase activity"/>
    <property type="evidence" value="ECO:0007669"/>
    <property type="project" value="UniProtKB-EC"/>
</dbReference>
<feature type="domain" description="tRNA-specific 2-thiouridylase MnmA-like C-terminal" evidence="11">
    <location>
        <begin position="364"/>
        <end position="445"/>
    </location>
</feature>
<dbReference type="Proteomes" id="UP000034727">
    <property type="component" value="Unassembled WGS sequence"/>
</dbReference>
<keyword evidence="2 9" id="KW-0808">Transferase</keyword>
<evidence type="ECO:0000256" key="9">
    <source>
        <dbReference type="HAMAP-Rule" id="MF_00144"/>
    </source>
</evidence>
<comment type="catalytic activity">
    <reaction evidence="8 9">
        <text>S-sulfanyl-L-cysteinyl-[protein] + uridine(34) in tRNA + AH2 + ATP = 2-thiouridine(34) in tRNA + L-cysteinyl-[protein] + A + AMP + diphosphate + H(+)</text>
        <dbReference type="Rhea" id="RHEA:47032"/>
        <dbReference type="Rhea" id="RHEA-COMP:10131"/>
        <dbReference type="Rhea" id="RHEA-COMP:11726"/>
        <dbReference type="Rhea" id="RHEA-COMP:11727"/>
        <dbReference type="Rhea" id="RHEA-COMP:11728"/>
        <dbReference type="ChEBI" id="CHEBI:13193"/>
        <dbReference type="ChEBI" id="CHEBI:15378"/>
        <dbReference type="ChEBI" id="CHEBI:17499"/>
        <dbReference type="ChEBI" id="CHEBI:29950"/>
        <dbReference type="ChEBI" id="CHEBI:30616"/>
        <dbReference type="ChEBI" id="CHEBI:33019"/>
        <dbReference type="ChEBI" id="CHEBI:61963"/>
        <dbReference type="ChEBI" id="CHEBI:65315"/>
        <dbReference type="ChEBI" id="CHEBI:87170"/>
        <dbReference type="ChEBI" id="CHEBI:456215"/>
        <dbReference type="EC" id="2.8.1.13"/>
    </reaction>
</comment>
<dbReference type="Gene3D" id="2.30.30.280">
    <property type="entry name" value="Adenine nucleotide alpha hydrolases-like domains"/>
    <property type="match status" value="1"/>
</dbReference>
<comment type="subcellular location">
    <subcellularLocation>
        <location evidence="9">Cytoplasm</location>
    </subcellularLocation>
</comment>
<dbReference type="SUPFAM" id="SSF52402">
    <property type="entry name" value="Adenine nucleotide alpha hydrolases-like"/>
    <property type="match status" value="1"/>
</dbReference>
<keyword evidence="6 9" id="KW-0694">RNA-binding</keyword>
<accession>A0A0G1N1S3</accession>
<feature type="region of interest" description="Interaction with tRNA" evidence="9">
    <location>
        <begin position="388"/>
        <end position="389"/>
    </location>
</feature>
<gene>
    <name evidence="9" type="primary">mnmA</name>
    <name evidence="13" type="ORF">UX22_C0029G0008</name>
</gene>
<feature type="active site" description="Cysteine persulfide intermediate" evidence="9">
    <location>
        <position position="267"/>
    </location>
</feature>
<feature type="site" description="Interaction with tRNA" evidence="9">
    <location>
        <position position="422"/>
    </location>
</feature>
<protein>
    <recommendedName>
        <fullName evidence="9">tRNA-specific 2-thiouridylase MnmA</fullName>
        <ecNumber evidence="9">2.8.1.13</ecNumber>
    </recommendedName>
</protein>
<dbReference type="Gene3D" id="2.40.30.10">
    <property type="entry name" value="Translation factors"/>
    <property type="match status" value="1"/>
</dbReference>
<evidence type="ECO:0000256" key="3">
    <source>
        <dbReference type="ARBA" id="ARBA00022694"/>
    </source>
</evidence>
<proteinExistence type="inferred from homology"/>
<comment type="function">
    <text evidence="9">Catalyzes the 2-thiolation of uridine at the wobble position (U34) of tRNA, leading to the formation of s(2)U34.</text>
</comment>
<dbReference type="GO" id="GO:0002143">
    <property type="term" value="P:tRNA wobble position uridine thiolation"/>
    <property type="evidence" value="ECO:0007669"/>
    <property type="project" value="TreeGrafter"/>
</dbReference>
<evidence type="ECO:0000313" key="14">
    <source>
        <dbReference type="Proteomes" id="UP000034727"/>
    </source>
</evidence>
<evidence type="ECO:0000256" key="5">
    <source>
        <dbReference type="ARBA" id="ARBA00022840"/>
    </source>
</evidence>
<dbReference type="GO" id="GO:0005737">
    <property type="term" value="C:cytoplasm"/>
    <property type="evidence" value="ECO:0007669"/>
    <property type="project" value="UniProtKB-SubCell"/>
</dbReference>
<name>A0A0G1N1S3_9BACT</name>
<evidence type="ECO:0000256" key="10">
    <source>
        <dbReference type="SAM" id="MobiDB-lite"/>
    </source>
</evidence>
<dbReference type="Pfam" id="PF20259">
    <property type="entry name" value="tRNA_Me_trans_M"/>
    <property type="match status" value="1"/>
</dbReference>
<evidence type="ECO:0000259" key="11">
    <source>
        <dbReference type="Pfam" id="PF20258"/>
    </source>
</evidence>
<sequence>MDKTDIPGTFNAGAMLAPINETNMARIWNKHKQTNTTLKRKVFIGMSGGVDSSVAAFLLKKDGYDVTGVFINGYNADGCEEKDAEDARKVAEHIGIPFYVLNAREEYFENVVQYMIDEYKRGITPNPDVMCNKKIKFGIFLDKALKLGADYIATGHYTCLHRNDEFRISNFEKHINSPTYRQNPKNDSKSNPTVGLPAQAGGQNPKFCLYEAKDRGKDQSYFLWTLTQEQLKHCLFPIGGYTKPEVREIARKTGLPTANKKDSQGICFLGKVKLPEFLKEYIEPRKGDVFDTEGNKVGEHDGVQFYTIGQRHINLQLTTRDRQQTANNIKQKTDRKPFYIAEKDVKRNALVIAEGSSNPALFRSEIEITDVNFIDPLSFEISVRARVRYRQPLAKAVLSKSKNRGRYRIVFDEPQKFIAPGQSAVFYSAHEDKNGLREMLGGGVIT</sequence>
<dbReference type="GO" id="GO:0000049">
    <property type="term" value="F:tRNA binding"/>
    <property type="evidence" value="ECO:0007669"/>
    <property type="project" value="UniProtKB-KW"/>
</dbReference>
<evidence type="ECO:0000313" key="13">
    <source>
        <dbReference type="EMBL" id="KKU14302.1"/>
    </source>
</evidence>
<keyword evidence="1 9" id="KW-0820">tRNA-binding</keyword>
<feature type="binding site" evidence="9">
    <location>
        <begin position="45"/>
        <end position="52"/>
    </location>
    <ligand>
        <name>ATP</name>
        <dbReference type="ChEBI" id="CHEBI:30616"/>
    </ligand>
</feature>
<feature type="region of interest" description="Disordered" evidence="10">
    <location>
        <begin position="176"/>
        <end position="200"/>
    </location>
</feature>
<dbReference type="EMBL" id="LCLJ01000029">
    <property type="protein sequence ID" value="KKU14302.1"/>
    <property type="molecule type" value="Genomic_DNA"/>
</dbReference>
<dbReference type="PANTHER" id="PTHR11933">
    <property type="entry name" value="TRNA 5-METHYLAMINOMETHYL-2-THIOURIDYLATE -METHYLTRANSFERASE"/>
    <property type="match status" value="1"/>
</dbReference>
<keyword evidence="9" id="KW-0963">Cytoplasm</keyword>
<feature type="site" description="Interaction with tRNA" evidence="9">
    <location>
        <position position="156"/>
    </location>
</feature>
<dbReference type="Gene3D" id="3.40.50.620">
    <property type="entry name" value="HUPs"/>
    <property type="match status" value="1"/>
</dbReference>
<evidence type="ECO:0000259" key="12">
    <source>
        <dbReference type="Pfam" id="PF20259"/>
    </source>
</evidence>
<dbReference type="InterPro" id="IPR046885">
    <property type="entry name" value="MnmA-like_C"/>
</dbReference>
<dbReference type="CDD" id="cd01998">
    <property type="entry name" value="MnmA_TRMU-like"/>
    <property type="match status" value="1"/>
</dbReference>
<dbReference type="Pfam" id="PF20258">
    <property type="entry name" value="tRNA_Me_trans_C"/>
    <property type="match status" value="1"/>
</dbReference>
<evidence type="ECO:0000256" key="4">
    <source>
        <dbReference type="ARBA" id="ARBA00022741"/>
    </source>
</evidence>
<evidence type="ECO:0000256" key="1">
    <source>
        <dbReference type="ARBA" id="ARBA00022555"/>
    </source>
</evidence>
<evidence type="ECO:0000256" key="7">
    <source>
        <dbReference type="ARBA" id="ARBA00023157"/>
    </source>
</evidence>
<dbReference type="EC" id="2.8.1.13" evidence="9"/>
<organism evidence="13 14">
    <name type="scientific">Candidatus Jorgensenbacteria bacterium GW2011_GWA2_45_9</name>
    <dbReference type="NCBI Taxonomy" id="1618663"/>
    <lineage>
        <taxon>Bacteria</taxon>
        <taxon>Candidatus Joergenseniibacteriota</taxon>
    </lineage>
</organism>
<dbReference type="InterPro" id="IPR014729">
    <property type="entry name" value="Rossmann-like_a/b/a_fold"/>
</dbReference>
<feature type="region of interest" description="Interaction with tRNA" evidence="9">
    <location>
        <begin position="217"/>
        <end position="219"/>
    </location>
</feature>
<comment type="caution">
    <text evidence="9">Lacks conserved residue(s) required for the propagation of feature annotation.</text>
</comment>
<feature type="region of interest" description="Interaction with target base in tRNA" evidence="9">
    <location>
        <begin position="126"/>
        <end position="128"/>
    </location>
</feature>
<dbReference type="PANTHER" id="PTHR11933:SF5">
    <property type="entry name" value="MITOCHONDRIAL TRNA-SPECIFIC 2-THIOURIDYLASE 1"/>
    <property type="match status" value="1"/>
</dbReference>
<feature type="binding site" evidence="9">
    <location>
        <position position="71"/>
    </location>
    <ligand>
        <name>ATP</name>
        <dbReference type="ChEBI" id="CHEBI:30616"/>
    </ligand>
</feature>
<dbReference type="InterPro" id="IPR004506">
    <property type="entry name" value="MnmA-like"/>
</dbReference>
<keyword evidence="3 9" id="KW-0819">tRNA processing</keyword>
<dbReference type="GO" id="GO:0005524">
    <property type="term" value="F:ATP binding"/>
    <property type="evidence" value="ECO:0007669"/>
    <property type="project" value="UniProtKB-KW"/>
</dbReference>
<dbReference type="PATRIC" id="fig|1618663.3.peg.599"/>